<reference evidence="1" key="1">
    <citation type="submission" date="2021-04" db="EMBL/GenBank/DDBJ databases">
        <authorList>
            <person name="Chebbi M.A.C M."/>
        </authorList>
    </citation>
    <scope>NUCLEOTIDE SEQUENCE</scope>
</reference>
<gene>
    <name evidence="1" type="ORF">HICCMSTLAB_LOCUS10331</name>
</gene>
<organism evidence="1 2">
    <name type="scientific">Cotesia congregata</name>
    <name type="common">Parasitoid wasp</name>
    <name type="synonym">Apanteles congregatus</name>
    <dbReference type="NCBI Taxonomy" id="51543"/>
    <lineage>
        <taxon>Eukaryota</taxon>
        <taxon>Metazoa</taxon>
        <taxon>Ecdysozoa</taxon>
        <taxon>Arthropoda</taxon>
        <taxon>Hexapoda</taxon>
        <taxon>Insecta</taxon>
        <taxon>Pterygota</taxon>
        <taxon>Neoptera</taxon>
        <taxon>Endopterygota</taxon>
        <taxon>Hymenoptera</taxon>
        <taxon>Apocrita</taxon>
        <taxon>Ichneumonoidea</taxon>
        <taxon>Braconidae</taxon>
        <taxon>Microgastrinae</taxon>
        <taxon>Cotesia</taxon>
    </lineage>
</organism>
<protein>
    <submittedName>
        <fullName evidence="1">Uncharacterized protein</fullName>
    </submittedName>
</protein>
<sequence>MKVCHLGVSSFLHNSVTRPSAQEIRSEKPGLVNITATVTRASLNISTAARAYRCYIYNASKGNIKEKGPFVSNQLCLILCIHQQNPQLNPNPKLELSNLQLQQDNIYLSTQSINLIFSHKRSKSFDISLIHSYNEEINNFIVKKFGVLEILKHEDDTERHLTLGENLDFQCKRGFVECPFWRSQALVSTLRWFCPSIQHPAFSTQYIVGTTASKLVPVAALDSVLIVSCALPLCQCRRSVSRVLTEKLVKNNSFRFFGFKYLLGNNIGLKLHAPGLLYGTKERRDPG</sequence>
<dbReference type="AlphaFoldDB" id="A0A8J2MQ93"/>
<evidence type="ECO:0000313" key="1">
    <source>
        <dbReference type="EMBL" id="CAG5101258.1"/>
    </source>
</evidence>
<name>A0A8J2MQ93_COTCN</name>
<comment type="caution">
    <text evidence="1">The sequence shown here is derived from an EMBL/GenBank/DDBJ whole genome shotgun (WGS) entry which is preliminary data.</text>
</comment>
<evidence type="ECO:0000313" key="2">
    <source>
        <dbReference type="Proteomes" id="UP000786811"/>
    </source>
</evidence>
<dbReference type="EMBL" id="CAJNRD030001122">
    <property type="protein sequence ID" value="CAG5101258.1"/>
    <property type="molecule type" value="Genomic_DNA"/>
</dbReference>
<accession>A0A8J2MQ93</accession>
<dbReference type="Proteomes" id="UP000786811">
    <property type="component" value="Unassembled WGS sequence"/>
</dbReference>
<keyword evidence="2" id="KW-1185">Reference proteome</keyword>
<proteinExistence type="predicted"/>